<accession>A0A1Y2HH16</accession>
<sequence length="151" mass="15662">MSLTISKLVFVGSWYTITDTFSTGKSSAVLHAGRAAMVSCAKTDTASVPRLVNPWARAVGALTPFRSALSSAIEWSSALLGEKRMMPWSASSISSPSILAVSSSNAAISSSRGTNSGTCPTSSSFMSLADTLDPTMATRPVPGSIMCCTAW</sequence>
<protein>
    <submittedName>
        <fullName evidence="1">Uncharacterized protein</fullName>
    </submittedName>
</protein>
<dbReference type="AlphaFoldDB" id="A0A1Y2HH16"/>
<gene>
    <name evidence="1" type="ORF">BCR44DRAFT_1439263</name>
</gene>
<name>A0A1Y2HH16_9FUNG</name>
<reference evidence="1 2" key="1">
    <citation type="submission" date="2016-07" db="EMBL/GenBank/DDBJ databases">
        <title>Pervasive Adenine N6-methylation of Active Genes in Fungi.</title>
        <authorList>
            <consortium name="DOE Joint Genome Institute"/>
            <person name="Mondo S.J."/>
            <person name="Dannebaum R.O."/>
            <person name="Kuo R.C."/>
            <person name="Labutti K."/>
            <person name="Haridas S."/>
            <person name="Kuo A."/>
            <person name="Salamov A."/>
            <person name="Ahrendt S.R."/>
            <person name="Lipzen A."/>
            <person name="Sullivan W."/>
            <person name="Andreopoulos W.B."/>
            <person name="Clum A."/>
            <person name="Lindquist E."/>
            <person name="Daum C."/>
            <person name="Ramamoorthy G.K."/>
            <person name="Gryganskyi A."/>
            <person name="Culley D."/>
            <person name="Magnuson J.K."/>
            <person name="James T.Y."/>
            <person name="O'Malley M.A."/>
            <person name="Stajich J.E."/>
            <person name="Spatafora J.W."/>
            <person name="Visel A."/>
            <person name="Grigoriev I.V."/>
        </authorList>
    </citation>
    <scope>NUCLEOTIDE SEQUENCE [LARGE SCALE GENOMIC DNA]</scope>
    <source>
        <strain evidence="1 2">PL171</strain>
    </source>
</reference>
<organism evidence="1 2">
    <name type="scientific">Catenaria anguillulae PL171</name>
    <dbReference type="NCBI Taxonomy" id="765915"/>
    <lineage>
        <taxon>Eukaryota</taxon>
        <taxon>Fungi</taxon>
        <taxon>Fungi incertae sedis</taxon>
        <taxon>Blastocladiomycota</taxon>
        <taxon>Blastocladiomycetes</taxon>
        <taxon>Blastocladiales</taxon>
        <taxon>Catenariaceae</taxon>
        <taxon>Catenaria</taxon>
    </lineage>
</organism>
<keyword evidence="2" id="KW-1185">Reference proteome</keyword>
<evidence type="ECO:0000313" key="2">
    <source>
        <dbReference type="Proteomes" id="UP000193411"/>
    </source>
</evidence>
<dbReference type="Proteomes" id="UP000193411">
    <property type="component" value="Unassembled WGS sequence"/>
</dbReference>
<comment type="caution">
    <text evidence="1">The sequence shown here is derived from an EMBL/GenBank/DDBJ whole genome shotgun (WGS) entry which is preliminary data.</text>
</comment>
<proteinExistence type="predicted"/>
<evidence type="ECO:0000313" key="1">
    <source>
        <dbReference type="EMBL" id="ORZ32983.1"/>
    </source>
</evidence>
<dbReference type="EMBL" id="MCFL01000040">
    <property type="protein sequence ID" value="ORZ32983.1"/>
    <property type="molecule type" value="Genomic_DNA"/>
</dbReference>